<dbReference type="InterPro" id="IPR011990">
    <property type="entry name" value="TPR-like_helical_dom_sf"/>
</dbReference>
<dbReference type="InterPro" id="IPR012944">
    <property type="entry name" value="SusD_RagB_dom"/>
</dbReference>
<dbReference type="Gene3D" id="1.25.40.390">
    <property type="match status" value="1"/>
</dbReference>
<evidence type="ECO:0000256" key="2">
    <source>
        <dbReference type="ARBA" id="ARBA00006275"/>
    </source>
</evidence>
<evidence type="ECO:0000313" key="8">
    <source>
        <dbReference type="Proteomes" id="UP000315363"/>
    </source>
</evidence>
<gene>
    <name evidence="7" type="ORF">GQ41_4418</name>
</gene>
<proteinExistence type="inferred from homology"/>
<dbReference type="SUPFAM" id="SSF48452">
    <property type="entry name" value="TPR-like"/>
    <property type="match status" value="1"/>
</dbReference>
<reference evidence="7 8" key="1">
    <citation type="submission" date="2019-06" db="EMBL/GenBank/DDBJ databases">
        <title>A large-scale integrated study on North Sea by COGITO (Coastal Microbe Genomic &amp; Taxonomic Observatory).</title>
        <authorList>
            <person name="Teeling H."/>
        </authorList>
    </citation>
    <scope>NUCLEOTIDE SEQUENCE [LARGE SCALE GENOMIC DNA]</scope>
    <source>
        <strain evidence="7 8">MAR_2009_79</strain>
    </source>
</reference>
<keyword evidence="4" id="KW-0472">Membrane</keyword>
<comment type="caution">
    <text evidence="7">The sequence shown here is derived from an EMBL/GenBank/DDBJ whole genome shotgun (WGS) entry which is preliminary data.</text>
</comment>
<dbReference type="RefSeq" id="WP_142190936.1">
    <property type="nucleotide sequence ID" value="NZ_VHIF01000001.1"/>
</dbReference>
<accession>A0ABY3AI30</accession>
<dbReference type="Pfam" id="PF07980">
    <property type="entry name" value="SusD_RagB"/>
    <property type="match status" value="1"/>
</dbReference>
<keyword evidence="3" id="KW-0732">Signal</keyword>
<evidence type="ECO:0000259" key="6">
    <source>
        <dbReference type="Pfam" id="PF07980"/>
    </source>
</evidence>
<dbReference type="PROSITE" id="PS51257">
    <property type="entry name" value="PROKAR_LIPOPROTEIN"/>
    <property type="match status" value="1"/>
</dbReference>
<organism evidence="7 8">
    <name type="scientific">Arenibacter algicola</name>
    <dbReference type="NCBI Taxonomy" id="616991"/>
    <lineage>
        <taxon>Bacteria</taxon>
        <taxon>Pseudomonadati</taxon>
        <taxon>Bacteroidota</taxon>
        <taxon>Flavobacteriia</taxon>
        <taxon>Flavobacteriales</taxon>
        <taxon>Flavobacteriaceae</taxon>
        <taxon>Arenibacter</taxon>
    </lineage>
</organism>
<evidence type="ECO:0000256" key="3">
    <source>
        <dbReference type="ARBA" id="ARBA00022729"/>
    </source>
</evidence>
<evidence type="ECO:0000256" key="4">
    <source>
        <dbReference type="ARBA" id="ARBA00023136"/>
    </source>
</evidence>
<keyword evidence="8" id="KW-1185">Reference proteome</keyword>
<comment type="similarity">
    <text evidence="2">Belongs to the SusD family.</text>
</comment>
<evidence type="ECO:0000256" key="1">
    <source>
        <dbReference type="ARBA" id="ARBA00004442"/>
    </source>
</evidence>
<evidence type="ECO:0000256" key="5">
    <source>
        <dbReference type="ARBA" id="ARBA00023237"/>
    </source>
</evidence>
<evidence type="ECO:0000313" key="7">
    <source>
        <dbReference type="EMBL" id="TQO39729.1"/>
    </source>
</evidence>
<comment type="subcellular location">
    <subcellularLocation>
        <location evidence="1">Cell outer membrane</location>
    </subcellularLocation>
</comment>
<dbReference type="EMBL" id="VHIF01000001">
    <property type="protein sequence ID" value="TQO39729.1"/>
    <property type="molecule type" value="Genomic_DNA"/>
</dbReference>
<sequence length="487" mass="55281">MKKILIFLAVATFLVSCHKDLEPEIYNTISPTTFPKNKSDVSAAVTSMYSSIRGDGWGQTFSLVDHAYNAVSDMSTDIFNTRWGGQWIALKTFGWNEFTGETAWIYGNRYKDISRAILTIDRIKDVDMDQDLLNRYIGEIKAIQGWMAWLIYDLYGPVGIPDLEVLKNPLEEVILERPSNESMVNYIETIMNEAIAVLPESYESNDWGRVTKGTAMMVLLKLYMHEKNWGKAEETARDIISLGQYQLQDDYNYVFSIDGQRNNEIIHAAPSSHESGNPWHAHVMPPNMDSDKPNKEQWGGYRMRWAFYDTFEPQDERLNSVISEYVGTDGIEYKRGDANLEDDAGAIPLKYEIDPGAVTVFSEIDIVIFRYSDVLLSLSEAIANKNGAPNQECMDLINMVRNRAGLDNLDLVDYASLGAFNDMILLERGHELFCEGGRRQDLIRHGKYIEFGKTIPGNQAGDHKVLFPIPQWAINEGKGIIKQNDGY</sequence>
<name>A0ABY3AI30_9FLAO</name>
<keyword evidence="5" id="KW-0998">Cell outer membrane</keyword>
<protein>
    <submittedName>
        <fullName evidence="7">Outer membrane starch-binding protein</fullName>
    </submittedName>
</protein>
<feature type="domain" description="RagB/SusD" evidence="6">
    <location>
        <begin position="361"/>
        <end position="487"/>
    </location>
</feature>
<dbReference type="Proteomes" id="UP000315363">
    <property type="component" value="Unassembled WGS sequence"/>
</dbReference>